<gene>
    <name evidence="1" type="ORF">BINO364_LOCUS3448</name>
</gene>
<evidence type="ECO:0000313" key="2">
    <source>
        <dbReference type="Proteomes" id="UP000838878"/>
    </source>
</evidence>
<dbReference type="EMBL" id="OV170231">
    <property type="protein sequence ID" value="CAH0716748.1"/>
    <property type="molecule type" value="Genomic_DNA"/>
</dbReference>
<dbReference type="Proteomes" id="UP000838878">
    <property type="component" value="Chromosome 11"/>
</dbReference>
<keyword evidence="2" id="KW-1185">Reference proteome</keyword>
<organism evidence="1 2">
    <name type="scientific">Brenthis ino</name>
    <name type="common">lesser marbled fritillary</name>
    <dbReference type="NCBI Taxonomy" id="405034"/>
    <lineage>
        <taxon>Eukaryota</taxon>
        <taxon>Metazoa</taxon>
        <taxon>Ecdysozoa</taxon>
        <taxon>Arthropoda</taxon>
        <taxon>Hexapoda</taxon>
        <taxon>Insecta</taxon>
        <taxon>Pterygota</taxon>
        <taxon>Neoptera</taxon>
        <taxon>Endopterygota</taxon>
        <taxon>Lepidoptera</taxon>
        <taxon>Glossata</taxon>
        <taxon>Ditrysia</taxon>
        <taxon>Papilionoidea</taxon>
        <taxon>Nymphalidae</taxon>
        <taxon>Heliconiinae</taxon>
        <taxon>Argynnini</taxon>
        <taxon>Brenthis</taxon>
    </lineage>
</organism>
<evidence type="ECO:0000313" key="1">
    <source>
        <dbReference type="EMBL" id="CAH0716748.1"/>
    </source>
</evidence>
<accession>A0A8J9UAH4</accession>
<dbReference type="AlphaFoldDB" id="A0A8J9UAH4"/>
<name>A0A8J9UAH4_9NEOP</name>
<reference evidence="1" key="1">
    <citation type="submission" date="2021-12" db="EMBL/GenBank/DDBJ databases">
        <authorList>
            <person name="Martin H S."/>
        </authorList>
    </citation>
    <scope>NUCLEOTIDE SEQUENCE</scope>
</reference>
<feature type="non-terminal residue" evidence="1">
    <location>
        <position position="306"/>
    </location>
</feature>
<sequence>MDRKKSTHTGTIAKLDGEMSKSFNKAKRDCDDLESSSHTQYFRRKKYKTYYERINSDEYLGKFETLSGSSDTHHCVYGPAGKSYTEKGRLERSFRKILDPIVTGPKSTEECELPNTLQLASTLEFLVTDCVGQLQTTRIQAHIRDFARASCSGYNIEVLPSLCVVLEHLVERMRSEPELRESVVLLLDNMDKPILLRRMSDITTQFDTLRHYIGFLGYLLLQVGEDELFSRVSRALVWQLSAQRARVAQGERGKGGAVTARLVLDAATLLLPTAARMLALARPTQFPAYQHIALLLACHSVHNCAR</sequence>
<protein>
    <submittedName>
        <fullName evidence="1">Uncharacterized protein</fullName>
    </submittedName>
</protein>
<proteinExistence type="predicted"/>
<dbReference type="OrthoDB" id="191673at2759"/>